<evidence type="ECO:0000256" key="7">
    <source>
        <dbReference type="ARBA" id="ARBA00022723"/>
    </source>
</evidence>
<protein>
    <recommendedName>
        <fullName evidence="4">COP9 signalosome complex subunit 5</fullName>
    </recommendedName>
</protein>
<accession>A0A0K2TFM2</accession>
<sequence length="155" mass="17648">MKLLICFIGYKPLDEGPSEYQTIPQNKIEDFGVHCKSYYSLDVTYFKSAMDKRLLSSLWNHYWVNTLSTSSLITNSEYTTCQISDLAEKLESWDHTMGRGNYNLGSHDGPDKKTEDKLSKATKDSSKLTTEVLHGLMTQVIKDKLFNHISPAKSN</sequence>
<evidence type="ECO:0000256" key="6">
    <source>
        <dbReference type="ARBA" id="ARBA00022670"/>
    </source>
</evidence>
<dbReference type="GO" id="GO:0005737">
    <property type="term" value="C:cytoplasm"/>
    <property type="evidence" value="ECO:0007669"/>
    <property type="project" value="UniProtKB-SubCell"/>
</dbReference>
<evidence type="ECO:0000256" key="13">
    <source>
        <dbReference type="SAM" id="MobiDB-lite"/>
    </source>
</evidence>
<keyword evidence="12" id="KW-0539">Nucleus</keyword>
<dbReference type="InterPro" id="IPR040961">
    <property type="entry name" value="CSN5_C"/>
</dbReference>
<keyword evidence="7" id="KW-0479">Metal-binding</keyword>
<evidence type="ECO:0000256" key="1">
    <source>
        <dbReference type="ARBA" id="ARBA00004123"/>
    </source>
</evidence>
<dbReference type="GO" id="GO:0008180">
    <property type="term" value="C:COP9 signalosome"/>
    <property type="evidence" value="ECO:0007669"/>
    <property type="project" value="UniProtKB-KW"/>
</dbReference>
<keyword evidence="10" id="KW-0862">Zinc</keyword>
<feature type="compositionally biased region" description="Basic and acidic residues" evidence="13">
    <location>
        <begin position="108"/>
        <end position="122"/>
    </location>
</feature>
<keyword evidence="8" id="KW-0736">Signalosome</keyword>
<keyword evidence="9" id="KW-0378">Hydrolase</keyword>
<keyword evidence="6" id="KW-0645">Protease</keyword>
<feature type="domain" description="Cop9 signalosome subunit 5 C-terminal" evidence="14">
    <location>
        <begin position="68"/>
        <end position="147"/>
    </location>
</feature>
<dbReference type="FunFam" id="3.40.140.10:FF:000203">
    <property type="entry name" value="COP9 signalosome complex subunit 5"/>
    <property type="match status" value="1"/>
</dbReference>
<feature type="region of interest" description="Disordered" evidence="13">
    <location>
        <begin position="101"/>
        <end position="122"/>
    </location>
</feature>
<evidence type="ECO:0000256" key="3">
    <source>
        <dbReference type="ARBA" id="ARBA00006008"/>
    </source>
</evidence>
<evidence type="ECO:0000256" key="12">
    <source>
        <dbReference type="ARBA" id="ARBA00023242"/>
    </source>
</evidence>
<comment type="subcellular location">
    <subcellularLocation>
        <location evidence="2">Cytoplasm</location>
    </subcellularLocation>
    <subcellularLocation>
        <location evidence="1">Nucleus</location>
    </subcellularLocation>
</comment>
<comment type="similarity">
    <text evidence="3">Belongs to the peptidase M67A family. CSN5 subfamily.</text>
</comment>
<dbReference type="Pfam" id="PF18323">
    <property type="entry name" value="CSN5_C"/>
    <property type="match status" value="1"/>
</dbReference>
<dbReference type="AlphaFoldDB" id="A0A0K2TFM2"/>
<organism evidence="15">
    <name type="scientific">Lepeophtheirus salmonis</name>
    <name type="common">Salmon louse</name>
    <name type="synonym">Caligus salmonis</name>
    <dbReference type="NCBI Taxonomy" id="72036"/>
    <lineage>
        <taxon>Eukaryota</taxon>
        <taxon>Metazoa</taxon>
        <taxon>Ecdysozoa</taxon>
        <taxon>Arthropoda</taxon>
        <taxon>Crustacea</taxon>
        <taxon>Multicrustacea</taxon>
        <taxon>Hexanauplia</taxon>
        <taxon>Copepoda</taxon>
        <taxon>Siphonostomatoida</taxon>
        <taxon>Caligidae</taxon>
        <taxon>Lepeophtheirus</taxon>
    </lineage>
</organism>
<evidence type="ECO:0000256" key="2">
    <source>
        <dbReference type="ARBA" id="ARBA00004496"/>
    </source>
</evidence>
<evidence type="ECO:0000256" key="10">
    <source>
        <dbReference type="ARBA" id="ARBA00022833"/>
    </source>
</evidence>
<dbReference type="GO" id="GO:0008237">
    <property type="term" value="F:metallopeptidase activity"/>
    <property type="evidence" value="ECO:0007669"/>
    <property type="project" value="UniProtKB-KW"/>
</dbReference>
<evidence type="ECO:0000313" key="15">
    <source>
        <dbReference type="EMBL" id="CDW24660.1"/>
    </source>
</evidence>
<evidence type="ECO:0000256" key="11">
    <source>
        <dbReference type="ARBA" id="ARBA00023049"/>
    </source>
</evidence>
<dbReference type="GO" id="GO:0046872">
    <property type="term" value="F:metal ion binding"/>
    <property type="evidence" value="ECO:0007669"/>
    <property type="project" value="UniProtKB-KW"/>
</dbReference>
<keyword evidence="11" id="KW-0482">Metalloprotease</keyword>
<evidence type="ECO:0000256" key="9">
    <source>
        <dbReference type="ARBA" id="ARBA00022801"/>
    </source>
</evidence>
<keyword evidence="5" id="KW-0963">Cytoplasm</keyword>
<name>A0A0K2TFM2_LEPSM</name>
<evidence type="ECO:0000256" key="4">
    <source>
        <dbReference type="ARBA" id="ARBA00014880"/>
    </source>
</evidence>
<evidence type="ECO:0000256" key="8">
    <source>
        <dbReference type="ARBA" id="ARBA00022790"/>
    </source>
</evidence>
<dbReference type="Gene3D" id="3.40.140.10">
    <property type="entry name" value="Cytidine Deaminase, domain 2"/>
    <property type="match status" value="1"/>
</dbReference>
<evidence type="ECO:0000259" key="14">
    <source>
        <dbReference type="Pfam" id="PF18323"/>
    </source>
</evidence>
<dbReference type="OrthoDB" id="10266268at2759"/>
<dbReference type="GO" id="GO:0006508">
    <property type="term" value="P:proteolysis"/>
    <property type="evidence" value="ECO:0007669"/>
    <property type="project" value="UniProtKB-KW"/>
</dbReference>
<evidence type="ECO:0000256" key="5">
    <source>
        <dbReference type="ARBA" id="ARBA00022490"/>
    </source>
</evidence>
<dbReference type="EMBL" id="HACA01007299">
    <property type="protein sequence ID" value="CDW24660.1"/>
    <property type="molecule type" value="Transcribed_RNA"/>
</dbReference>
<proteinExistence type="inferred from homology"/>
<reference evidence="15" key="1">
    <citation type="submission" date="2014-05" db="EMBL/GenBank/DDBJ databases">
        <authorList>
            <person name="Chronopoulou M."/>
        </authorList>
    </citation>
    <scope>NUCLEOTIDE SEQUENCE</scope>
    <source>
        <tissue evidence="15">Whole organism</tissue>
    </source>
</reference>